<evidence type="ECO:0000256" key="3">
    <source>
        <dbReference type="ARBA" id="ARBA00022932"/>
    </source>
</evidence>
<keyword evidence="3" id="KW-0239">DNA-directed DNA polymerase</keyword>
<evidence type="ECO:0000256" key="7">
    <source>
        <dbReference type="ARBA" id="ARBA00047303"/>
    </source>
</evidence>
<comment type="catalytic activity">
    <reaction evidence="7">
        <text>DNA(n) + a 2'-deoxyribonucleoside 5'-triphosphate = DNA(n+1) + diphosphate</text>
        <dbReference type="Rhea" id="RHEA:22508"/>
        <dbReference type="Rhea" id="RHEA-COMP:17339"/>
        <dbReference type="Rhea" id="RHEA-COMP:17340"/>
        <dbReference type="ChEBI" id="CHEBI:33019"/>
        <dbReference type="ChEBI" id="CHEBI:61560"/>
        <dbReference type="ChEBI" id="CHEBI:173112"/>
        <dbReference type="EC" id="2.7.7.7"/>
    </reaction>
    <physiologicalReaction direction="left-to-right" evidence="7">
        <dbReference type="Rhea" id="RHEA:22509"/>
    </physiologicalReaction>
</comment>
<dbReference type="InterPro" id="IPR044917">
    <property type="entry name" value="PRIMPOL"/>
</dbReference>
<dbReference type="GO" id="GO:0003682">
    <property type="term" value="F:chromatin binding"/>
    <property type="evidence" value="ECO:0007669"/>
    <property type="project" value="TreeGrafter"/>
</dbReference>
<accession>A0A914W5K8</accession>
<dbReference type="EC" id="2.7.7.102" evidence="6"/>
<reference evidence="9" key="1">
    <citation type="submission" date="2022-11" db="UniProtKB">
        <authorList>
            <consortium name="WormBaseParasite"/>
        </authorList>
    </citation>
    <scope>IDENTIFICATION</scope>
</reference>
<evidence type="ECO:0000256" key="5">
    <source>
        <dbReference type="ARBA" id="ARBA00044677"/>
    </source>
</evidence>
<dbReference type="Pfam" id="PF03121">
    <property type="entry name" value="Herpes_UL52"/>
    <property type="match status" value="1"/>
</dbReference>
<evidence type="ECO:0000256" key="1">
    <source>
        <dbReference type="ARBA" id="ARBA00009762"/>
    </source>
</evidence>
<dbReference type="AlphaFoldDB" id="A0A914W5K8"/>
<dbReference type="EC" id="2.7.7.7" evidence="2"/>
<name>A0A914W5K8_9BILA</name>
<dbReference type="GO" id="GO:0005634">
    <property type="term" value="C:nucleus"/>
    <property type="evidence" value="ECO:0007669"/>
    <property type="project" value="TreeGrafter"/>
</dbReference>
<organism evidence="8 9">
    <name type="scientific">Plectus sambesii</name>
    <dbReference type="NCBI Taxonomy" id="2011161"/>
    <lineage>
        <taxon>Eukaryota</taxon>
        <taxon>Metazoa</taxon>
        <taxon>Ecdysozoa</taxon>
        <taxon>Nematoda</taxon>
        <taxon>Chromadorea</taxon>
        <taxon>Plectida</taxon>
        <taxon>Plectina</taxon>
        <taxon>Plectoidea</taxon>
        <taxon>Plectidae</taxon>
        <taxon>Plectus</taxon>
    </lineage>
</organism>
<evidence type="ECO:0000256" key="2">
    <source>
        <dbReference type="ARBA" id="ARBA00012417"/>
    </source>
</evidence>
<dbReference type="PANTHER" id="PTHR31399">
    <property type="entry name" value="DNA-DIRECTED PRIMASE / POLYMERASE PROTEIN"/>
    <property type="match status" value="1"/>
</dbReference>
<keyword evidence="3" id="KW-0548">Nucleotidyltransferase</keyword>
<dbReference type="GO" id="GO:0031297">
    <property type="term" value="P:replication fork processing"/>
    <property type="evidence" value="ECO:0007669"/>
    <property type="project" value="TreeGrafter"/>
</dbReference>
<dbReference type="WBParaSite" id="PSAMB.scaffold3072size19773.g20203.t1">
    <property type="protein sequence ID" value="PSAMB.scaffold3072size19773.g20203.t1"/>
    <property type="gene ID" value="PSAMB.scaffold3072size19773.g20203"/>
</dbReference>
<dbReference type="GO" id="GO:0009411">
    <property type="term" value="P:response to UV"/>
    <property type="evidence" value="ECO:0007669"/>
    <property type="project" value="TreeGrafter"/>
</dbReference>
<keyword evidence="3" id="KW-0808">Transferase</keyword>
<proteinExistence type="inferred from homology"/>
<protein>
    <recommendedName>
        <fullName evidence="4">DNA-directed primase/polymerase protein</fullName>
        <ecNumber evidence="6">2.7.7.102</ecNumber>
        <ecNumber evidence="2">2.7.7.7</ecNumber>
    </recommendedName>
</protein>
<dbReference type="Proteomes" id="UP000887566">
    <property type="component" value="Unplaced"/>
</dbReference>
<dbReference type="GO" id="GO:0042276">
    <property type="term" value="P:error-prone translesion synthesis"/>
    <property type="evidence" value="ECO:0007669"/>
    <property type="project" value="InterPro"/>
</dbReference>
<evidence type="ECO:0000313" key="8">
    <source>
        <dbReference type="Proteomes" id="UP000887566"/>
    </source>
</evidence>
<sequence>MNSQSSGLPPRLSSPRPSCSFARSLARWVIHAAMRGSKYKTFIGARSMMQRDESLATATNWFYGPPPKRPKGVASLRDRVEKALEGGKLVDARELHPFRGGLSDGADVLYVFSRQRDAYAYRTKQNDPLLRIFSFETNADPGGKRSYMVCRSERFWHDYELCKQPHFYELIIEGWPSRLYFDLEFYRDANVELDGDRCLAEFISCVCHQLHKCYGLVVTRNAFLDLDSSTGAKFSRHLIAHLPNNAVFINNVIMGRFVEKLCDYLTSKGKALVLNRDGKAVPLCDRAVYTRNRNFRLFLSSKATQQNPLVLAKECSFYHGRLGNGTSPPSNKRIFDDSLIVCFAPGPLLNSPESAIFVKVENSSDSNVSPSADSAASSFLPAAGPAFPSSSAVTSLRSEPTNSGFNKSPFPSLDEYIVDMLKKYRANTFIRSWRLFGEGPTERIVYEIGGCRYCFNIEREHRGNHVYWVVDLCNRVAYQKCHDPECNGFRSNDFPLPPFVHTNPAPPPPPLTIKSEFPDDSVTDEELLQHIERWEKENGHF</sequence>
<dbReference type="GO" id="GO:0006264">
    <property type="term" value="P:mitochondrial DNA replication"/>
    <property type="evidence" value="ECO:0007669"/>
    <property type="project" value="TreeGrafter"/>
</dbReference>
<evidence type="ECO:0000256" key="6">
    <source>
        <dbReference type="ARBA" id="ARBA00044768"/>
    </source>
</evidence>
<dbReference type="GO" id="GO:0005759">
    <property type="term" value="C:mitochondrial matrix"/>
    <property type="evidence" value="ECO:0007669"/>
    <property type="project" value="TreeGrafter"/>
</dbReference>
<evidence type="ECO:0000256" key="4">
    <source>
        <dbReference type="ARBA" id="ARBA00026139"/>
    </source>
</evidence>
<evidence type="ECO:0000313" key="9">
    <source>
        <dbReference type="WBParaSite" id="PSAMB.scaffold3072size19773.g20203.t1"/>
    </source>
</evidence>
<dbReference type="GO" id="GO:0003887">
    <property type="term" value="F:DNA-directed DNA polymerase activity"/>
    <property type="evidence" value="ECO:0007669"/>
    <property type="project" value="UniProtKB-KW"/>
</dbReference>
<comment type="catalytic activity">
    <reaction evidence="5">
        <text>ssDNA + n NTP = ssDNA/pppN(pN)n-1 hybrid + (n-1) diphosphate.</text>
        <dbReference type="EC" id="2.7.7.102"/>
    </reaction>
</comment>
<comment type="similarity">
    <text evidence="1">Belongs to the eukaryotic-type primase small subunit family.</text>
</comment>
<keyword evidence="8" id="KW-1185">Reference proteome</keyword>
<dbReference type="PANTHER" id="PTHR31399:SF0">
    <property type="entry name" value="DNA-DIRECTED PRIMASE_POLYMERASE PROTEIN"/>
    <property type="match status" value="1"/>
</dbReference>